<organism evidence="5 6">
    <name type="scientific">Drosophila arizonae</name>
    <name type="common">Fruit fly</name>
    <dbReference type="NCBI Taxonomy" id="7263"/>
    <lineage>
        <taxon>Eukaryota</taxon>
        <taxon>Metazoa</taxon>
        <taxon>Ecdysozoa</taxon>
        <taxon>Arthropoda</taxon>
        <taxon>Hexapoda</taxon>
        <taxon>Insecta</taxon>
        <taxon>Pterygota</taxon>
        <taxon>Neoptera</taxon>
        <taxon>Endopterygota</taxon>
        <taxon>Diptera</taxon>
        <taxon>Brachycera</taxon>
        <taxon>Muscomorpha</taxon>
        <taxon>Ephydroidea</taxon>
        <taxon>Drosophilidae</taxon>
        <taxon>Drosophila</taxon>
    </lineage>
</organism>
<keyword evidence="2" id="KW-0863">Zinc-finger</keyword>
<dbReference type="GeneID" id="108611764"/>
<evidence type="ECO:0000256" key="3">
    <source>
        <dbReference type="ARBA" id="ARBA00022833"/>
    </source>
</evidence>
<dbReference type="InterPro" id="IPR036236">
    <property type="entry name" value="Znf_C2H2_sf"/>
</dbReference>
<keyword evidence="1" id="KW-0479">Metal-binding</keyword>
<gene>
    <name evidence="6" type="primary">LOC108611764</name>
</gene>
<evidence type="ECO:0000259" key="4">
    <source>
        <dbReference type="PROSITE" id="PS51800"/>
    </source>
</evidence>
<evidence type="ECO:0000256" key="2">
    <source>
        <dbReference type="ARBA" id="ARBA00022771"/>
    </source>
</evidence>
<dbReference type="InterPro" id="IPR022776">
    <property type="entry name" value="TRM13/UPF0224_CHHC_Znf_dom"/>
</dbReference>
<protein>
    <submittedName>
        <fullName evidence="6">Gametocyte-specific factor 1</fullName>
    </submittedName>
</protein>
<dbReference type="PROSITE" id="PS51800">
    <property type="entry name" value="ZF_CHHC_U11_48K"/>
    <property type="match status" value="2"/>
</dbReference>
<reference evidence="5" key="2">
    <citation type="journal article" date="2016" name="G3 (Bethesda)">
        <title>Genome Evolution in Three Species of Cactophilic Drosophila.</title>
        <authorList>
            <person name="Sanchez-Flores A."/>
            <person name="Penazola F."/>
            <person name="Carpinteyro-Ponce J."/>
            <person name="Nazario-Yepiz N."/>
            <person name="Abreu-Goodger C."/>
            <person name="Machado C.A."/>
            <person name="Markow T.A."/>
        </authorList>
    </citation>
    <scope>NUCLEOTIDE SEQUENCE [LARGE SCALE GENOMIC DNA]</scope>
</reference>
<evidence type="ECO:0000313" key="6">
    <source>
        <dbReference type="RefSeq" id="XP_017860046.1"/>
    </source>
</evidence>
<feature type="domain" description="CHHC U11-48K-type" evidence="4">
    <location>
        <begin position="6"/>
        <end position="33"/>
    </location>
</feature>
<dbReference type="InterPro" id="IPR051591">
    <property type="entry name" value="UPF0224_FAM112_RNA_Proc"/>
</dbReference>
<dbReference type="PANTHER" id="PTHR21402:SF5">
    <property type="entry name" value="GAMETOCYTE SPECIFIC FACTOR 1"/>
    <property type="match status" value="1"/>
</dbReference>
<accession>A0ABM1NYL0</accession>
<dbReference type="PANTHER" id="PTHR21402">
    <property type="entry name" value="GAMETOCYTE SPECIFIC FACTOR 1-RELATED"/>
    <property type="match status" value="1"/>
</dbReference>
<proteinExistence type="predicted"/>
<dbReference type="SUPFAM" id="SSF57667">
    <property type="entry name" value="beta-beta-alpha zinc fingers"/>
    <property type="match status" value="1"/>
</dbReference>
<name>A0ABM1NYL0_DROAR</name>
<dbReference type="Proteomes" id="UP000694904">
    <property type="component" value="Chromosome 3"/>
</dbReference>
<keyword evidence="5" id="KW-1185">Reference proteome</keyword>
<keyword evidence="3" id="KW-0862">Zinc</keyword>
<evidence type="ECO:0000256" key="1">
    <source>
        <dbReference type="ARBA" id="ARBA00022723"/>
    </source>
</evidence>
<evidence type="ECO:0000313" key="5">
    <source>
        <dbReference type="Proteomes" id="UP000694904"/>
    </source>
</evidence>
<feature type="domain" description="CHHC U11-48K-type" evidence="4">
    <location>
        <begin position="38"/>
        <end position="65"/>
    </location>
</feature>
<reference evidence="5" key="1">
    <citation type="journal article" date="1997" name="Nucleic Acids Res.">
        <title>tRNAscan-SE: a program for improved detection of transfer RNA genes in genomic sequence.</title>
        <authorList>
            <person name="Lowe T.M."/>
            <person name="Eddy S.R."/>
        </authorList>
    </citation>
    <scope>NUCLEOTIDE SEQUENCE [LARGE SCALE GENOMIC DNA]</scope>
</reference>
<sequence length="87" mass="10392">MSDSEFGICPYNKSHRILLYRMPGHIIKCMRNYMGPPLEICKYNATHRMPGELMEQHLEKCADYKKFHEYEYLQEALQARRSPPRAE</sequence>
<dbReference type="RefSeq" id="XP_017860046.1">
    <property type="nucleotide sequence ID" value="XM_018004557.1"/>
</dbReference>
<dbReference type="Pfam" id="PF05253">
    <property type="entry name" value="zf-U11-48K"/>
    <property type="match status" value="2"/>
</dbReference>
<reference evidence="6" key="3">
    <citation type="submission" date="2025-08" db="UniProtKB">
        <authorList>
            <consortium name="RefSeq"/>
        </authorList>
    </citation>
    <scope>IDENTIFICATION</scope>
    <source>
        <tissue evidence="6">Whole organism</tissue>
    </source>
</reference>